<evidence type="ECO:0000256" key="1">
    <source>
        <dbReference type="SAM" id="MobiDB-lite"/>
    </source>
</evidence>
<organism evidence="3 4">
    <name type="scientific">Luteimonas wenzhouensis</name>
    <dbReference type="NCBI Taxonomy" id="2599615"/>
    <lineage>
        <taxon>Bacteria</taxon>
        <taxon>Pseudomonadati</taxon>
        <taxon>Pseudomonadota</taxon>
        <taxon>Gammaproteobacteria</taxon>
        <taxon>Lysobacterales</taxon>
        <taxon>Lysobacteraceae</taxon>
        <taxon>Luteimonas</taxon>
    </lineage>
</organism>
<sequence>MKKLLAPSLILLALAGCAEQGAPSQQTAAVEPAPVEPVQPPAESCGAGEGFADLPAGVCLPDRFAYAQRRDYADGQGNPRLRLTFGYRGASQAETVDAVAKSLEKAGFRRREGENKPNGVVWVPFTKTELGTTYLEVGPLAESATGEAQGQFFLDFRTGTTTP</sequence>
<gene>
    <name evidence="3" type="ORF">FQY79_12170</name>
</gene>
<proteinExistence type="predicted"/>
<feature type="chain" id="PRO_5022790152" description="SPOR domain-containing protein" evidence="2">
    <location>
        <begin position="19"/>
        <end position="163"/>
    </location>
</feature>
<dbReference type="Proteomes" id="UP000315949">
    <property type="component" value="Unassembled WGS sequence"/>
</dbReference>
<keyword evidence="4" id="KW-1185">Reference proteome</keyword>
<evidence type="ECO:0000313" key="3">
    <source>
        <dbReference type="EMBL" id="TWT17611.1"/>
    </source>
</evidence>
<feature type="signal peptide" evidence="2">
    <location>
        <begin position="1"/>
        <end position="18"/>
    </location>
</feature>
<accession>A0A5C5TTU9</accession>
<reference evidence="3 4" key="1">
    <citation type="submission" date="2019-07" db="EMBL/GenBank/DDBJ databases">
        <title>Luteimonas sp. YD-1 nov., isolated from acidic soil.</title>
        <authorList>
            <person name="Zhou J."/>
        </authorList>
    </citation>
    <scope>NUCLEOTIDE SEQUENCE [LARGE SCALE GENOMIC DNA]</scope>
    <source>
        <strain evidence="3 4">YD-1</strain>
    </source>
</reference>
<dbReference type="AlphaFoldDB" id="A0A5C5TTU9"/>
<comment type="caution">
    <text evidence="3">The sequence shown here is derived from an EMBL/GenBank/DDBJ whole genome shotgun (WGS) entry which is preliminary data.</text>
</comment>
<dbReference type="PROSITE" id="PS51257">
    <property type="entry name" value="PROKAR_LIPOPROTEIN"/>
    <property type="match status" value="1"/>
</dbReference>
<protein>
    <recommendedName>
        <fullName evidence="5">SPOR domain-containing protein</fullName>
    </recommendedName>
</protein>
<evidence type="ECO:0000313" key="4">
    <source>
        <dbReference type="Proteomes" id="UP000315949"/>
    </source>
</evidence>
<name>A0A5C5TTU9_9GAMM</name>
<keyword evidence="2" id="KW-0732">Signal</keyword>
<evidence type="ECO:0008006" key="5">
    <source>
        <dbReference type="Google" id="ProtNLM"/>
    </source>
</evidence>
<dbReference type="RefSeq" id="WP_146313185.1">
    <property type="nucleotide sequence ID" value="NZ_VOHE01000007.1"/>
</dbReference>
<dbReference type="EMBL" id="VOHE01000007">
    <property type="protein sequence ID" value="TWT17611.1"/>
    <property type="molecule type" value="Genomic_DNA"/>
</dbReference>
<evidence type="ECO:0000256" key="2">
    <source>
        <dbReference type="SAM" id="SignalP"/>
    </source>
</evidence>
<feature type="region of interest" description="Disordered" evidence="1">
    <location>
        <begin position="25"/>
        <end position="47"/>
    </location>
</feature>